<dbReference type="GO" id="GO:0003700">
    <property type="term" value="F:DNA-binding transcription factor activity"/>
    <property type="evidence" value="ECO:0007669"/>
    <property type="project" value="InterPro"/>
</dbReference>
<accession>A0A533I3I1</accession>
<proteinExistence type="inferred from homology"/>
<name>A0A533I3I1_PARDE</name>
<dbReference type="GO" id="GO:0032993">
    <property type="term" value="C:protein-DNA complex"/>
    <property type="evidence" value="ECO:0007669"/>
    <property type="project" value="TreeGrafter"/>
</dbReference>
<dbReference type="SUPFAM" id="SSF53850">
    <property type="entry name" value="Periplasmic binding protein-like II"/>
    <property type="match status" value="1"/>
</dbReference>
<comment type="caution">
    <text evidence="6">The sequence shown here is derived from an EMBL/GenBank/DDBJ whole genome shotgun (WGS) entry which is preliminary data.</text>
</comment>
<keyword evidence="2" id="KW-0805">Transcription regulation</keyword>
<dbReference type="PANTHER" id="PTHR30346">
    <property type="entry name" value="TRANSCRIPTIONAL DUAL REGULATOR HCAR-RELATED"/>
    <property type="match status" value="1"/>
</dbReference>
<dbReference type="Proteomes" id="UP000315344">
    <property type="component" value="Unassembled WGS sequence"/>
</dbReference>
<organism evidence="6 7">
    <name type="scientific">Paracoccus denitrificans</name>
    <dbReference type="NCBI Taxonomy" id="266"/>
    <lineage>
        <taxon>Bacteria</taxon>
        <taxon>Pseudomonadati</taxon>
        <taxon>Pseudomonadota</taxon>
        <taxon>Alphaproteobacteria</taxon>
        <taxon>Rhodobacterales</taxon>
        <taxon>Paracoccaceae</taxon>
        <taxon>Paracoccus</taxon>
    </lineage>
</organism>
<dbReference type="CDD" id="cd08414">
    <property type="entry name" value="PBP2_LTTR_aromatics_like"/>
    <property type="match status" value="1"/>
</dbReference>
<dbReference type="SUPFAM" id="SSF46785">
    <property type="entry name" value="Winged helix' DNA-binding domain"/>
    <property type="match status" value="1"/>
</dbReference>
<dbReference type="Pfam" id="PF03466">
    <property type="entry name" value="LysR_substrate"/>
    <property type="match status" value="1"/>
</dbReference>
<evidence type="ECO:0000313" key="7">
    <source>
        <dbReference type="Proteomes" id="UP000315344"/>
    </source>
</evidence>
<dbReference type="Gene3D" id="3.40.190.10">
    <property type="entry name" value="Periplasmic binding protein-like II"/>
    <property type="match status" value="2"/>
</dbReference>
<dbReference type="InterPro" id="IPR036390">
    <property type="entry name" value="WH_DNA-bd_sf"/>
</dbReference>
<reference evidence="6 7" key="1">
    <citation type="journal article" date="2017" name="Nat. Commun.">
        <title>In situ click chemistry generation of cyclooxygenase-2 inhibitors.</title>
        <authorList>
            <person name="Bhardwaj A."/>
            <person name="Kaur J."/>
            <person name="Wuest M."/>
            <person name="Wuest F."/>
        </authorList>
    </citation>
    <scope>NUCLEOTIDE SEQUENCE [LARGE SCALE GENOMIC DNA]</scope>
    <source>
        <strain evidence="6">S2_012_000_R3_94</strain>
    </source>
</reference>
<gene>
    <name evidence="6" type="ORF">DI616_16220</name>
</gene>
<dbReference type="InterPro" id="IPR036388">
    <property type="entry name" value="WH-like_DNA-bd_sf"/>
</dbReference>
<dbReference type="Gene3D" id="1.10.10.10">
    <property type="entry name" value="Winged helix-like DNA-binding domain superfamily/Winged helix DNA-binding domain"/>
    <property type="match status" value="1"/>
</dbReference>
<evidence type="ECO:0000256" key="1">
    <source>
        <dbReference type="ARBA" id="ARBA00009437"/>
    </source>
</evidence>
<evidence type="ECO:0000256" key="4">
    <source>
        <dbReference type="ARBA" id="ARBA00023163"/>
    </source>
</evidence>
<sequence>MIPRNGDMVDLSSALHIRHIRYVVAAAELGSFRRAAIHLNVPESAISRRISDLEAWLGTKIFIRSAAGVRLTFAGEKFVLRCRYLLTEIRHAQSEIQAVRQGMWGMLTIGVISSLASSTLSALLRDFAERHPKIHTTYVEATAEAHLFQAGGLTLDVAFVSEGRLPHEVSSQCLWHERLFAVLPEAHPRAKDSNINIGALADETFLLNDSARGRSTSQYLHRRLGALGCRPNIRYQDVDQESLPLLVALGHGITLAFEPATIARMPGVALRPIAEPRLIHAIWSEENDNPALPLFLKLAKSVQE</sequence>
<dbReference type="AlphaFoldDB" id="A0A533I3I1"/>
<evidence type="ECO:0000259" key="5">
    <source>
        <dbReference type="PROSITE" id="PS50931"/>
    </source>
</evidence>
<dbReference type="EMBL" id="VAFL01000016">
    <property type="protein sequence ID" value="TKW65077.1"/>
    <property type="molecule type" value="Genomic_DNA"/>
</dbReference>
<dbReference type="Pfam" id="PF00126">
    <property type="entry name" value="HTH_1"/>
    <property type="match status" value="1"/>
</dbReference>
<feature type="domain" description="HTH lysR-type" evidence="5">
    <location>
        <begin position="15"/>
        <end position="72"/>
    </location>
</feature>
<dbReference type="PROSITE" id="PS50931">
    <property type="entry name" value="HTH_LYSR"/>
    <property type="match status" value="1"/>
</dbReference>
<dbReference type="GO" id="GO:0003677">
    <property type="term" value="F:DNA binding"/>
    <property type="evidence" value="ECO:0007669"/>
    <property type="project" value="UniProtKB-KW"/>
</dbReference>
<evidence type="ECO:0000256" key="2">
    <source>
        <dbReference type="ARBA" id="ARBA00023015"/>
    </source>
</evidence>
<keyword evidence="3" id="KW-0238">DNA-binding</keyword>
<dbReference type="InterPro" id="IPR000847">
    <property type="entry name" value="LysR_HTH_N"/>
</dbReference>
<protein>
    <submittedName>
        <fullName evidence="6">LysR family transcriptional regulator</fullName>
    </submittedName>
</protein>
<evidence type="ECO:0000256" key="3">
    <source>
        <dbReference type="ARBA" id="ARBA00023125"/>
    </source>
</evidence>
<dbReference type="FunFam" id="1.10.10.10:FF:000001">
    <property type="entry name" value="LysR family transcriptional regulator"/>
    <property type="match status" value="1"/>
</dbReference>
<keyword evidence="4" id="KW-0804">Transcription</keyword>
<dbReference type="InterPro" id="IPR005119">
    <property type="entry name" value="LysR_subst-bd"/>
</dbReference>
<evidence type="ECO:0000313" key="6">
    <source>
        <dbReference type="EMBL" id="TKW65077.1"/>
    </source>
</evidence>
<comment type="similarity">
    <text evidence="1">Belongs to the LysR transcriptional regulatory family.</text>
</comment>
<dbReference type="PRINTS" id="PR00039">
    <property type="entry name" value="HTHLYSR"/>
</dbReference>
<dbReference type="PANTHER" id="PTHR30346:SF0">
    <property type="entry name" value="HCA OPERON TRANSCRIPTIONAL ACTIVATOR HCAR"/>
    <property type="match status" value="1"/>
</dbReference>